<name>A0A1P8UX41_9RHOB</name>
<dbReference type="CDD" id="cd00093">
    <property type="entry name" value="HTH_XRE"/>
    <property type="match status" value="1"/>
</dbReference>
<gene>
    <name evidence="3" type="ORF">Ga0080574_TMP3647</name>
</gene>
<dbReference type="InterPro" id="IPR014710">
    <property type="entry name" value="RmlC-like_jellyroll"/>
</dbReference>
<dbReference type="AlphaFoldDB" id="A0A1P8UX41"/>
<dbReference type="OrthoDB" id="189170at2"/>
<accession>A0A1P8UX41</accession>
<dbReference type="SUPFAM" id="SSF51182">
    <property type="entry name" value="RmlC-like cupins"/>
    <property type="match status" value="1"/>
</dbReference>
<dbReference type="PANTHER" id="PTHR46797:SF10">
    <property type="entry name" value="BLR1115 PROTEIN"/>
    <property type="match status" value="1"/>
</dbReference>
<reference evidence="3 4" key="1">
    <citation type="submission" date="2016-04" db="EMBL/GenBank/DDBJ databases">
        <title>Deep-sea bacteria in the southern Pacific.</title>
        <authorList>
            <person name="Tang K."/>
        </authorList>
    </citation>
    <scope>NUCLEOTIDE SEQUENCE [LARGE SCALE GENOMIC DNA]</scope>
    <source>
        <strain evidence="3 4">JLT2014</strain>
    </source>
</reference>
<dbReference type="Gene3D" id="1.10.260.40">
    <property type="entry name" value="lambda repressor-like DNA-binding domains"/>
    <property type="match status" value="1"/>
</dbReference>
<proteinExistence type="predicted"/>
<dbReference type="SMART" id="SM00530">
    <property type="entry name" value="HTH_XRE"/>
    <property type="match status" value="1"/>
</dbReference>
<dbReference type="Gene3D" id="2.60.120.10">
    <property type="entry name" value="Jelly Rolls"/>
    <property type="match status" value="1"/>
</dbReference>
<dbReference type="STRING" id="1250539.Ga0080574_TMP3647"/>
<dbReference type="InterPro" id="IPR001387">
    <property type="entry name" value="Cro/C1-type_HTH"/>
</dbReference>
<dbReference type="Proteomes" id="UP000187059">
    <property type="component" value="Chromosome"/>
</dbReference>
<dbReference type="PROSITE" id="PS50943">
    <property type="entry name" value="HTH_CROC1"/>
    <property type="match status" value="1"/>
</dbReference>
<dbReference type="InterPro" id="IPR011051">
    <property type="entry name" value="RmlC_Cupin_sf"/>
</dbReference>
<dbReference type="GO" id="GO:0003677">
    <property type="term" value="F:DNA binding"/>
    <property type="evidence" value="ECO:0007669"/>
    <property type="project" value="UniProtKB-KW"/>
</dbReference>
<protein>
    <submittedName>
        <fullName evidence="3">Putative transcriptional regulator</fullName>
    </submittedName>
</protein>
<dbReference type="CDD" id="cd02209">
    <property type="entry name" value="cupin_XRE_C"/>
    <property type="match status" value="1"/>
</dbReference>
<evidence type="ECO:0000256" key="1">
    <source>
        <dbReference type="ARBA" id="ARBA00023125"/>
    </source>
</evidence>
<keyword evidence="1" id="KW-0238">DNA-binding</keyword>
<evidence type="ECO:0000313" key="3">
    <source>
        <dbReference type="EMBL" id="APZ53981.1"/>
    </source>
</evidence>
<sequence length="184" mass="20012">MTEGLGQKIRAERDRRGWSLTDLAERSAVSRAMINRIERGESSPTATVLGRLSGAFGLTMSELLAAPAQAATRLSRAGDPARLWQDPETGYLRERIAAPAGEGRGLDIVRVTLPPGARVDFPPEAYSFLMQSVWVLSGRLLFEEGETRWQLGPDDCLTLGAPQRCAFVNPGQEACVYAVVIARV</sequence>
<dbReference type="PANTHER" id="PTHR46797">
    <property type="entry name" value="HTH-TYPE TRANSCRIPTIONAL REGULATOR"/>
    <property type="match status" value="1"/>
</dbReference>
<evidence type="ECO:0000259" key="2">
    <source>
        <dbReference type="PROSITE" id="PS50943"/>
    </source>
</evidence>
<dbReference type="GO" id="GO:0003700">
    <property type="term" value="F:DNA-binding transcription factor activity"/>
    <property type="evidence" value="ECO:0007669"/>
    <property type="project" value="TreeGrafter"/>
</dbReference>
<keyword evidence="4" id="KW-1185">Reference proteome</keyword>
<feature type="domain" description="HTH cro/C1-type" evidence="2">
    <location>
        <begin position="9"/>
        <end position="63"/>
    </location>
</feature>
<organism evidence="3 4">
    <name type="scientific">Salipiger abyssi</name>
    <dbReference type="NCBI Taxonomy" id="1250539"/>
    <lineage>
        <taxon>Bacteria</taxon>
        <taxon>Pseudomonadati</taxon>
        <taxon>Pseudomonadota</taxon>
        <taxon>Alphaproteobacteria</taxon>
        <taxon>Rhodobacterales</taxon>
        <taxon>Roseobacteraceae</taxon>
        <taxon>Salipiger</taxon>
    </lineage>
</organism>
<dbReference type="GO" id="GO:0005829">
    <property type="term" value="C:cytosol"/>
    <property type="evidence" value="ECO:0007669"/>
    <property type="project" value="TreeGrafter"/>
</dbReference>
<dbReference type="InterPro" id="IPR010982">
    <property type="entry name" value="Lambda_DNA-bd_dom_sf"/>
</dbReference>
<dbReference type="KEGG" id="paby:Ga0080574_TMP3647"/>
<dbReference type="SUPFAM" id="SSF47413">
    <property type="entry name" value="lambda repressor-like DNA-binding domains"/>
    <property type="match status" value="1"/>
</dbReference>
<dbReference type="Pfam" id="PF01381">
    <property type="entry name" value="HTH_3"/>
    <property type="match status" value="1"/>
</dbReference>
<dbReference type="RefSeq" id="WP_076703071.1">
    <property type="nucleotide sequence ID" value="NZ_CP015093.1"/>
</dbReference>
<dbReference type="InterPro" id="IPR050807">
    <property type="entry name" value="TransReg_Diox_bact_type"/>
</dbReference>
<evidence type="ECO:0000313" key="4">
    <source>
        <dbReference type="Proteomes" id="UP000187059"/>
    </source>
</evidence>
<dbReference type="EMBL" id="CP015093">
    <property type="protein sequence ID" value="APZ53981.1"/>
    <property type="molecule type" value="Genomic_DNA"/>
</dbReference>